<keyword evidence="1" id="KW-0472">Membrane</keyword>
<feature type="transmembrane region" description="Helical" evidence="1">
    <location>
        <begin position="79"/>
        <end position="101"/>
    </location>
</feature>
<dbReference type="KEGG" id="sutt:SUTMEG_18150"/>
<name>A0A2Z6IBV3_9BURK</name>
<evidence type="ECO:0000313" key="3">
    <source>
        <dbReference type="Proteomes" id="UP000271003"/>
    </source>
</evidence>
<sequence>MTPALDPVDSHVASSDGSAAAMFERTLAYEWRAHRCFWIALGLGGLILALGHALAAPFLSDSLSVSNSDAVLRFGFLAARNAGTVLLLGVLLRGAAAAAAARAVRARYRALERTLDLSPDKRRDEERRLSAALRGRLLGMLPAIGLGALGVFAESLANLVVGF</sequence>
<keyword evidence="1" id="KW-0812">Transmembrane</keyword>
<feature type="transmembrane region" description="Helical" evidence="1">
    <location>
        <begin position="137"/>
        <end position="161"/>
    </location>
</feature>
<dbReference type="Proteomes" id="UP000271003">
    <property type="component" value="Chromosome"/>
</dbReference>
<dbReference type="EMBL" id="AP018786">
    <property type="protein sequence ID" value="BBF23924.1"/>
    <property type="molecule type" value="Genomic_DNA"/>
</dbReference>
<evidence type="ECO:0000313" key="2">
    <source>
        <dbReference type="EMBL" id="BBF23924.1"/>
    </source>
</evidence>
<accession>A0A2Z6IBV3</accession>
<organism evidence="2 3">
    <name type="scientific">Sutterella megalosphaeroides</name>
    <dbReference type="NCBI Taxonomy" id="2494234"/>
    <lineage>
        <taxon>Bacteria</taxon>
        <taxon>Pseudomonadati</taxon>
        <taxon>Pseudomonadota</taxon>
        <taxon>Betaproteobacteria</taxon>
        <taxon>Burkholderiales</taxon>
        <taxon>Sutterellaceae</taxon>
        <taxon>Sutterella</taxon>
    </lineage>
</organism>
<reference evidence="2 3" key="1">
    <citation type="journal article" date="2018" name="Int. J. Syst. Evol. Microbiol.">
        <title>Mesosutterella multiformis gen. nov., sp. nov., a member of the family Sutterellaceae and Sutterella megalosphaeroides sp. nov., isolated from human faeces.</title>
        <authorList>
            <person name="Sakamoto M."/>
            <person name="Ikeyama N."/>
            <person name="Kunihiro T."/>
            <person name="Iino T."/>
            <person name="Yuki M."/>
            <person name="Ohkuma M."/>
        </authorList>
    </citation>
    <scope>NUCLEOTIDE SEQUENCE [LARGE SCALE GENOMIC DNA]</scope>
    <source>
        <strain evidence="2 3">6FBBBH3</strain>
    </source>
</reference>
<dbReference type="AlphaFoldDB" id="A0A2Z6IBV3"/>
<feature type="transmembrane region" description="Helical" evidence="1">
    <location>
        <begin position="36"/>
        <end position="59"/>
    </location>
</feature>
<keyword evidence="3" id="KW-1185">Reference proteome</keyword>
<protein>
    <submittedName>
        <fullName evidence="2">Uncharacterized protein</fullName>
    </submittedName>
</protein>
<gene>
    <name evidence="2" type="ORF">SUTMEG_18150</name>
</gene>
<evidence type="ECO:0000256" key="1">
    <source>
        <dbReference type="SAM" id="Phobius"/>
    </source>
</evidence>
<proteinExistence type="predicted"/>
<keyword evidence="1" id="KW-1133">Transmembrane helix</keyword>
<dbReference type="RefSeq" id="WP_120177481.1">
    <property type="nucleotide sequence ID" value="NZ_AP018786.1"/>
</dbReference>